<keyword evidence="1" id="KW-0489">Methyltransferase</keyword>
<evidence type="ECO:0000313" key="5">
    <source>
        <dbReference type="Proteomes" id="UP000199663"/>
    </source>
</evidence>
<dbReference type="InterPro" id="IPR019257">
    <property type="entry name" value="MeTrfase_dom"/>
</dbReference>
<sequence length="310" mass="35873">MDNNNFKLDVFQGLSAEQKYLSSKYFYDDKGSRIFQEIMQLEEYYLPECETEILVQQSGEILRQIPFDELDVIELGAGDGSKTVVFLEKAIQMGKRLTYVPMDISGDILEVNQQHVKERLGDLPVVPMAGDYFVTIKELKNREKPRLVLFMGSNIGNFQGEKSIEFIRFINEFLKPGDFFLMGVDLKKNPHVIRAAYNDEGGVTKRFNLNLLERINRELGGDFELEAFEHYGVYNPLDGAALSFLVSLEDQDVHIDGQQFHFEKYETIHTEISQKYSLKELDQMAVKTGFSWDRHFTDSKGYYSLSLFRK</sequence>
<dbReference type="RefSeq" id="WP_019599260.1">
    <property type="nucleotide sequence ID" value="NZ_FNQC01000014.1"/>
</dbReference>
<comment type="caution">
    <text evidence="4">The sequence shown here is derived from an EMBL/GenBank/DDBJ whole genome shotgun (WGS) entry which is preliminary data.</text>
</comment>
<dbReference type="Pfam" id="PF10017">
    <property type="entry name" value="Methyltransf_33"/>
    <property type="match status" value="1"/>
</dbReference>
<dbReference type="SUPFAM" id="SSF53335">
    <property type="entry name" value="S-adenosyl-L-methionine-dependent methyltransferases"/>
    <property type="match status" value="1"/>
</dbReference>
<dbReference type="PANTHER" id="PTHR43397">
    <property type="entry name" value="ERGOTHIONEINE BIOSYNTHESIS PROTEIN 1"/>
    <property type="match status" value="1"/>
</dbReference>
<dbReference type="InterPro" id="IPR029063">
    <property type="entry name" value="SAM-dependent_MTases_sf"/>
</dbReference>
<dbReference type="InterPro" id="IPR017804">
    <property type="entry name" value="MeTrfase_EgtD-like"/>
</dbReference>
<keyword evidence="5" id="KW-1185">Reference proteome</keyword>
<dbReference type="InterPro" id="IPR051128">
    <property type="entry name" value="EgtD_Methyltrsf_superfamily"/>
</dbReference>
<evidence type="ECO:0000259" key="3">
    <source>
        <dbReference type="Pfam" id="PF10017"/>
    </source>
</evidence>
<dbReference type="Gene3D" id="3.40.50.150">
    <property type="entry name" value="Vaccinia Virus protein VP39"/>
    <property type="match status" value="1"/>
</dbReference>
<dbReference type="Proteomes" id="UP000199663">
    <property type="component" value="Unassembled WGS sequence"/>
</dbReference>
<evidence type="ECO:0000256" key="1">
    <source>
        <dbReference type="ARBA" id="ARBA00022603"/>
    </source>
</evidence>
<dbReference type="InterPro" id="IPR035094">
    <property type="entry name" value="EgtD"/>
</dbReference>
<keyword evidence="2" id="KW-0808">Transferase</keyword>
<evidence type="ECO:0000313" key="4">
    <source>
        <dbReference type="EMBL" id="SDZ43418.1"/>
    </source>
</evidence>
<proteinExistence type="predicted"/>
<organism evidence="4 5">
    <name type="scientific">Rhodonellum ikkaensis</name>
    <dbReference type="NCBI Taxonomy" id="336829"/>
    <lineage>
        <taxon>Bacteria</taxon>
        <taxon>Pseudomonadati</taxon>
        <taxon>Bacteroidota</taxon>
        <taxon>Cytophagia</taxon>
        <taxon>Cytophagales</taxon>
        <taxon>Cytophagaceae</taxon>
        <taxon>Rhodonellum</taxon>
    </lineage>
</organism>
<dbReference type="PANTHER" id="PTHR43397:SF1">
    <property type="entry name" value="ERGOTHIONEINE BIOSYNTHESIS PROTEIN 1"/>
    <property type="match status" value="1"/>
</dbReference>
<dbReference type="EMBL" id="FNQC01000014">
    <property type="protein sequence ID" value="SDZ43418.1"/>
    <property type="molecule type" value="Genomic_DNA"/>
</dbReference>
<accession>A0A1H3T0K9</accession>
<reference evidence="4 5" key="1">
    <citation type="submission" date="2016-10" db="EMBL/GenBank/DDBJ databases">
        <authorList>
            <person name="Varghese N."/>
            <person name="Submissions S."/>
        </authorList>
    </citation>
    <scope>NUCLEOTIDE SEQUENCE [LARGE SCALE GENOMIC DNA]</scope>
    <source>
        <strain evidence="4 5">DSM 17997</strain>
    </source>
</reference>
<name>A0A1H3T0K9_9BACT</name>
<gene>
    <name evidence="4" type="ORF">SAMN05444412_11488</name>
</gene>
<feature type="domain" description="Histidine-specific methyltransferase SAM-dependent" evidence="3">
    <location>
        <begin position="7"/>
        <end position="309"/>
    </location>
</feature>
<protein>
    <submittedName>
        <fullName evidence="4">Dimethylhistidine N-methyltransferase</fullName>
    </submittedName>
</protein>
<evidence type="ECO:0000256" key="2">
    <source>
        <dbReference type="ARBA" id="ARBA00022679"/>
    </source>
</evidence>
<dbReference type="PIRSF" id="PIRSF018005">
    <property type="entry name" value="UCP018005"/>
    <property type="match status" value="1"/>
</dbReference>
<dbReference type="NCBIfam" id="TIGR03438">
    <property type="entry name" value="egtD_ergothio"/>
    <property type="match status" value="1"/>
</dbReference>